<dbReference type="PANTHER" id="PTHR24042:SF5">
    <property type="entry name" value="EGF-LIKE CALCIUM-BINDING DOMAIN-CONTAINING PROTEIN"/>
    <property type="match status" value="1"/>
</dbReference>
<dbReference type="GO" id="GO:0048731">
    <property type="term" value="P:system development"/>
    <property type="evidence" value="ECO:0007669"/>
    <property type="project" value="UniProtKB-ARBA"/>
</dbReference>
<feature type="domain" description="EGF-like" evidence="12">
    <location>
        <begin position="216"/>
        <end position="257"/>
    </location>
</feature>
<dbReference type="InterPro" id="IPR009030">
    <property type="entry name" value="Growth_fac_rcpt_cys_sf"/>
</dbReference>
<dbReference type="Pfam" id="PF12947">
    <property type="entry name" value="EGF_3"/>
    <property type="match status" value="6"/>
</dbReference>
<comment type="subcellular location">
    <subcellularLocation>
        <location evidence="1">Membrane</location>
        <topology evidence="1">Single-pass type I membrane protein</topology>
    </subcellularLocation>
</comment>
<dbReference type="PANTHER" id="PTHR24042">
    <property type="entry name" value="NEL HOMOLOG"/>
    <property type="match status" value="1"/>
</dbReference>
<keyword evidence="8" id="KW-0472">Membrane</keyword>
<dbReference type="SUPFAM" id="SSF57184">
    <property type="entry name" value="Growth factor receptor domain"/>
    <property type="match status" value="3"/>
</dbReference>
<sequence length="540" mass="58425">TGQLCELHVLYFCDCGLGYIFNHDCERAGMKCHLQANCLNFRDNFTCECRMGYQGDGQLCSEIDECGSGVHRCHQRATCNNTLGSYSCFCNSGYVGDGINCQDINECLVENGGCHANAVLATCINRMGTYECSCPGGFTGDGRQCEDIDECKDSKICPPITTCNFPGGDGLTCEDVDECLQMSQCHENALCINIPGSYNCSCKVGFSGDGLVRCTDVNECLLENGGCSDNAQCVNSRGSFSCLCPGGFNLVNRTLCRDINECEEQSEPCGLNEECKNIDGSYECPCQRGYYRPAANMDCVDVNECDNDPCHVNATCLNTVGSHTCTCFQGFKGNGSRCEDVDECSEADPCHSRALCTNLIGDFLCTCEQGFNGDGFLCVDVDECALSGTICPSFSTCVNSPGTHVCSCLNRTLALNDSCVSPSPLCDPACHARGLCHPSPAGHQCVCDLGFQGDGVFCSDVDECQEENVCPEDETECVNTPGSFSCVCRNGYTLEGTTKCVGEYMSMSVHVQRRLVQGHSCMDRFHFPRVLEQKLNKVQV</sequence>
<dbReference type="InterPro" id="IPR000152">
    <property type="entry name" value="EGF-type_Asp/Asn_hydroxyl_site"/>
</dbReference>
<evidence type="ECO:0000313" key="14">
    <source>
        <dbReference type="Proteomes" id="UP000265120"/>
    </source>
</evidence>
<dbReference type="InterPro" id="IPR001881">
    <property type="entry name" value="EGF-like_Ca-bd_dom"/>
</dbReference>
<dbReference type="GeneTree" id="ENSGT00940000167711"/>
<evidence type="ECO:0000256" key="2">
    <source>
        <dbReference type="ARBA" id="ARBA00022536"/>
    </source>
</evidence>
<dbReference type="FunFam" id="2.10.25.10:FF:000139">
    <property type="entry name" value="Fibulin-1"/>
    <property type="match status" value="1"/>
</dbReference>
<dbReference type="GO" id="GO:0016020">
    <property type="term" value="C:membrane"/>
    <property type="evidence" value="ECO:0007669"/>
    <property type="project" value="UniProtKB-SubCell"/>
</dbReference>
<evidence type="ECO:0000256" key="11">
    <source>
        <dbReference type="PROSITE-ProRule" id="PRU00076"/>
    </source>
</evidence>
<keyword evidence="9 11" id="KW-1015">Disulfide bond</keyword>
<reference evidence="13 14" key="1">
    <citation type="journal article" date="2014" name="Nat. Genet.">
        <title>Whole-genome sequence of a flatfish provides insights into ZW sex chromosome evolution and adaptation to a benthic lifestyle.</title>
        <authorList>
            <person name="Chen S."/>
            <person name="Zhang G."/>
            <person name="Shao C."/>
            <person name="Huang Q."/>
            <person name="Liu G."/>
            <person name="Zhang P."/>
            <person name="Song W."/>
            <person name="An N."/>
            <person name="Chalopin D."/>
            <person name="Volff J.N."/>
            <person name="Hong Y."/>
            <person name="Li Q."/>
            <person name="Sha Z."/>
            <person name="Zhou H."/>
            <person name="Xie M."/>
            <person name="Yu Q."/>
            <person name="Liu Y."/>
            <person name="Xiang H."/>
            <person name="Wang N."/>
            <person name="Wu K."/>
            <person name="Yang C."/>
            <person name="Zhou Q."/>
            <person name="Liao X."/>
            <person name="Yang L."/>
            <person name="Hu Q."/>
            <person name="Zhang J."/>
            <person name="Meng L."/>
            <person name="Jin L."/>
            <person name="Tian Y."/>
            <person name="Lian J."/>
            <person name="Yang J."/>
            <person name="Miao G."/>
            <person name="Liu S."/>
            <person name="Liang Z."/>
            <person name="Yan F."/>
            <person name="Li Y."/>
            <person name="Sun B."/>
            <person name="Zhang H."/>
            <person name="Zhang J."/>
            <person name="Zhu Y."/>
            <person name="Du M."/>
            <person name="Zhao Y."/>
            <person name="Schartl M."/>
            <person name="Tang Q."/>
            <person name="Wang J."/>
        </authorList>
    </citation>
    <scope>NUCLEOTIDE SEQUENCE</scope>
</reference>
<feature type="domain" description="EGF-like" evidence="12">
    <location>
        <begin position="258"/>
        <end position="296"/>
    </location>
</feature>
<dbReference type="GO" id="GO:0008201">
    <property type="term" value="F:heparin binding"/>
    <property type="evidence" value="ECO:0007669"/>
    <property type="project" value="TreeGrafter"/>
</dbReference>
<keyword evidence="6" id="KW-0106">Calcium</keyword>
<keyword evidence="10" id="KW-0325">Glycoprotein</keyword>
<dbReference type="FunFam" id="2.10.25.10:FF:000038">
    <property type="entry name" value="Fibrillin 2"/>
    <property type="match status" value="4"/>
</dbReference>
<feature type="domain" description="EGF-like" evidence="12">
    <location>
        <begin position="301"/>
        <end position="339"/>
    </location>
</feature>
<keyword evidence="4" id="KW-0732">Signal</keyword>
<dbReference type="PROSITE" id="PS01186">
    <property type="entry name" value="EGF_2"/>
    <property type="match status" value="8"/>
</dbReference>
<comment type="caution">
    <text evidence="11">Lacks conserved residue(s) required for the propagation of feature annotation.</text>
</comment>
<feature type="domain" description="EGF-like" evidence="12">
    <location>
        <begin position="340"/>
        <end position="377"/>
    </location>
</feature>
<feature type="domain" description="EGF-like" evidence="12">
    <location>
        <begin position="460"/>
        <end position="501"/>
    </location>
</feature>
<feature type="domain" description="EGF-like" evidence="12">
    <location>
        <begin position="103"/>
        <end position="146"/>
    </location>
</feature>
<proteinExistence type="predicted"/>
<reference evidence="13" key="2">
    <citation type="submission" date="2025-08" db="UniProtKB">
        <authorList>
            <consortium name="Ensembl"/>
        </authorList>
    </citation>
    <scope>IDENTIFICATION</scope>
</reference>
<dbReference type="InterPro" id="IPR000742">
    <property type="entry name" value="EGF"/>
</dbReference>
<evidence type="ECO:0000256" key="3">
    <source>
        <dbReference type="ARBA" id="ARBA00022692"/>
    </source>
</evidence>
<keyword evidence="2 11" id="KW-0245">EGF-like domain</keyword>
<dbReference type="Proteomes" id="UP000265120">
    <property type="component" value="Chromosome 12"/>
</dbReference>
<name>A0A3P8UEY3_CYNSE</name>
<dbReference type="PROSITE" id="PS01187">
    <property type="entry name" value="EGF_CA"/>
    <property type="match status" value="4"/>
</dbReference>
<feature type="domain" description="EGF-like" evidence="12">
    <location>
        <begin position="21"/>
        <end position="61"/>
    </location>
</feature>
<evidence type="ECO:0000256" key="8">
    <source>
        <dbReference type="ARBA" id="ARBA00023136"/>
    </source>
</evidence>
<dbReference type="SMART" id="SM00179">
    <property type="entry name" value="EGF_CA"/>
    <property type="match status" value="11"/>
</dbReference>
<keyword evidence="7" id="KW-1133">Transmembrane helix</keyword>
<evidence type="ECO:0000256" key="9">
    <source>
        <dbReference type="ARBA" id="ARBA00023157"/>
    </source>
</evidence>
<evidence type="ECO:0000313" key="13">
    <source>
        <dbReference type="Ensembl" id="ENSCSEP00000000937.1"/>
    </source>
</evidence>
<dbReference type="AlphaFoldDB" id="A0A3P8UEY3"/>
<dbReference type="GO" id="GO:0005615">
    <property type="term" value="C:extracellular space"/>
    <property type="evidence" value="ECO:0007669"/>
    <property type="project" value="TreeGrafter"/>
</dbReference>
<evidence type="ECO:0000259" key="12">
    <source>
        <dbReference type="PROSITE" id="PS50026"/>
    </source>
</evidence>
<dbReference type="SUPFAM" id="SSF57196">
    <property type="entry name" value="EGF/Laminin"/>
    <property type="match status" value="2"/>
</dbReference>
<dbReference type="GO" id="GO:0005509">
    <property type="term" value="F:calcium ion binding"/>
    <property type="evidence" value="ECO:0007669"/>
    <property type="project" value="InterPro"/>
</dbReference>
<dbReference type="InterPro" id="IPR018097">
    <property type="entry name" value="EGF_Ca-bd_CS"/>
</dbReference>
<dbReference type="InParanoid" id="A0A3P8UEY3"/>
<feature type="domain" description="EGF-like" evidence="12">
    <location>
        <begin position="175"/>
        <end position="215"/>
    </location>
</feature>
<dbReference type="Gene3D" id="2.10.25.10">
    <property type="entry name" value="Laminin"/>
    <property type="match status" value="11"/>
</dbReference>
<feature type="domain" description="EGF-like" evidence="12">
    <location>
        <begin position="62"/>
        <end position="102"/>
    </location>
</feature>
<dbReference type="InterPro" id="IPR049883">
    <property type="entry name" value="NOTCH1_EGF-like"/>
</dbReference>
<keyword evidence="14" id="KW-1185">Reference proteome</keyword>
<evidence type="ECO:0000256" key="10">
    <source>
        <dbReference type="ARBA" id="ARBA00023180"/>
    </source>
</evidence>
<dbReference type="Pfam" id="PF07645">
    <property type="entry name" value="EGF_CA"/>
    <property type="match status" value="4"/>
</dbReference>
<keyword evidence="3" id="KW-0812">Transmembrane</keyword>
<evidence type="ECO:0000256" key="4">
    <source>
        <dbReference type="ARBA" id="ARBA00022729"/>
    </source>
</evidence>
<dbReference type="OMA" id="QNAACAN"/>
<feature type="disulfide bond" evidence="11">
    <location>
        <begin position="426"/>
        <end position="436"/>
    </location>
</feature>
<dbReference type="SMART" id="SM00181">
    <property type="entry name" value="EGF"/>
    <property type="match status" value="11"/>
</dbReference>
<dbReference type="PROSITE" id="PS50026">
    <property type="entry name" value="EGF_3"/>
    <property type="match status" value="10"/>
</dbReference>
<evidence type="ECO:0000256" key="5">
    <source>
        <dbReference type="ARBA" id="ARBA00022737"/>
    </source>
</evidence>
<dbReference type="InterPro" id="IPR024731">
    <property type="entry name" value="NELL2-like_EGF"/>
</dbReference>
<organism evidence="13 14">
    <name type="scientific">Cynoglossus semilaevis</name>
    <name type="common">Tongue sole</name>
    <dbReference type="NCBI Taxonomy" id="244447"/>
    <lineage>
        <taxon>Eukaryota</taxon>
        <taxon>Metazoa</taxon>
        <taxon>Chordata</taxon>
        <taxon>Craniata</taxon>
        <taxon>Vertebrata</taxon>
        <taxon>Euteleostomi</taxon>
        <taxon>Actinopterygii</taxon>
        <taxon>Neopterygii</taxon>
        <taxon>Teleostei</taxon>
        <taxon>Neoteleostei</taxon>
        <taxon>Acanthomorphata</taxon>
        <taxon>Carangaria</taxon>
        <taxon>Pleuronectiformes</taxon>
        <taxon>Pleuronectoidei</taxon>
        <taxon>Cynoglossidae</taxon>
        <taxon>Cynoglossinae</taxon>
        <taxon>Cynoglossus</taxon>
    </lineage>
</organism>
<protein>
    <recommendedName>
        <fullName evidence="12">EGF-like domain-containing protein</fullName>
    </recommendedName>
</protein>
<dbReference type="InterPro" id="IPR051586">
    <property type="entry name" value="PKC-binding_NELL"/>
</dbReference>
<dbReference type="GO" id="GO:0030855">
    <property type="term" value="P:epithelial cell differentiation"/>
    <property type="evidence" value="ECO:0007669"/>
    <property type="project" value="UniProtKB-ARBA"/>
</dbReference>
<dbReference type="CDD" id="cd00054">
    <property type="entry name" value="EGF_CA"/>
    <property type="match status" value="6"/>
</dbReference>
<dbReference type="STRING" id="244447.ENSCSEP00000000937"/>
<evidence type="ECO:0000256" key="1">
    <source>
        <dbReference type="ARBA" id="ARBA00004479"/>
    </source>
</evidence>
<dbReference type="GO" id="GO:0048513">
    <property type="term" value="P:animal organ development"/>
    <property type="evidence" value="ECO:0007669"/>
    <property type="project" value="UniProtKB-ARBA"/>
</dbReference>
<reference evidence="13" key="3">
    <citation type="submission" date="2025-09" db="UniProtKB">
        <authorList>
            <consortium name="Ensembl"/>
        </authorList>
    </citation>
    <scope>IDENTIFICATION</scope>
</reference>
<feature type="domain" description="EGF-like" evidence="12">
    <location>
        <begin position="422"/>
        <end position="459"/>
    </location>
</feature>
<dbReference type="PROSITE" id="PS00010">
    <property type="entry name" value="ASX_HYDROXYL"/>
    <property type="match status" value="8"/>
</dbReference>
<accession>A0A3P8UEY3</accession>
<keyword evidence="5" id="KW-0677">Repeat</keyword>
<evidence type="ECO:0000256" key="6">
    <source>
        <dbReference type="ARBA" id="ARBA00022837"/>
    </source>
</evidence>
<dbReference type="FunFam" id="2.10.25.10:FF:000555">
    <property type="entry name" value="Dumpy, isoform I"/>
    <property type="match status" value="1"/>
</dbReference>
<dbReference type="Ensembl" id="ENSCSET00000000965.1">
    <property type="protein sequence ID" value="ENSCSEP00000000937.1"/>
    <property type="gene ID" value="ENSCSEG00000000657.1"/>
</dbReference>
<evidence type="ECO:0000256" key="7">
    <source>
        <dbReference type="ARBA" id="ARBA00022989"/>
    </source>
</evidence>
<dbReference type="FunFam" id="2.10.25.10:FF:000202">
    <property type="entry name" value="Multiple epidermal growth factor-like domains 8"/>
    <property type="match status" value="2"/>
</dbReference>